<feature type="binding site" evidence="5">
    <location>
        <position position="45"/>
    </location>
    <ligand>
        <name>Mg(2+)</name>
        <dbReference type="ChEBI" id="CHEBI:18420"/>
    </ligand>
</feature>
<dbReference type="Proteomes" id="UP000507470">
    <property type="component" value="Unassembled WGS sequence"/>
</dbReference>
<dbReference type="SUPFAM" id="SSF52540">
    <property type="entry name" value="P-loop containing nucleoside triphosphate hydrolases"/>
    <property type="match status" value="1"/>
</dbReference>
<evidence type="ECO:0000313" key="8">
    <source>
        <dbReference type="Proteomes" id="UP000507470"/>
    </source>
</evidence>
<feature type="binding site" evidence="4">
    <location>
        <begin position="21"/>
        <end position="28"/>
    </location>
    <ligand>
        <name>GTP</name>
        <dbReference type="ChEBI" id="CHEBI:37565"/>
    </ligand>
</feature>
<dbReference type="GO" id="GO:0003924">
    <property type="term" value="F:GTPase activity"/>
    <property type="evidence" value="ECO:0007669"/>
    <property type="project" value="InterPro"/>
</dbReference>
<dbReference type="InterPro" id="IPR024156">
    <property type="entry name" value="Small_GTPase_ARF"/>
</dbReference>
<dbReference type="EMBL" id="CACVKT020005675">
    <property type="protein sequence ID" value="CAC5397346.1"/>
    <property type="molecule type" value="Genomic_DNA"/>
</dbReference>
<evidence type="ECO:0000256" key="2">
    <source>
        <dbReference type="ARBA" id="ARBA00022741"/>
    </source>
</evidence>
<dbReference type="CDD" id="cd00878">
    <property type="entry name" value="Arf_Arl"/>
    <property type="match status" value="1"/>
</dbReference>
<sequence length="182" mass="20434">MGCSASKTYRGGNSLRIVMVGLDGSGKTTLMYRLVTGEVTEATPTLGFNVETITYKDNEFTIWDMGGQENIRRLWRHYFLRIRGILFVIDSADKDRIDEAQQLLDELLQHDELLGTPIVVVANKQDLDGAMKEKDIVELLELKQISGRLCTIQGTSAITGVGIHKALDNILRFRHHMESVRG</sequence>
<dbReference type="GO" id="GO:0046872">
    <property type="term" value="F:metal ion binding"/>
    <property type="evidence" value="ECO:0007669"/>
    <property type="project" value="UniProtKB-KW"/>
</dbReference>
<keyword evidence="2 4" id="KW-0547">Nucleotide-binding</keyword>
<dbReference type="SMART" id="SM00178">
    <property type="entry name" value="SAR"/>
    <property type="match status" value="1"/>
</dbReference>
<dbReference type="PROSITE" id="PS51419">
    <property type="entry name" value="RAB"/>
    <property type="match status" value="1"/>
</dbReference>
<dbReference type="SMART" id="SM00173">
    <property type="entry name" value="RAS"/>
    <property type="match status" value="1"/>
</dbReference>
<organism evidence="7 8">
    <name type="scientific">Mytilus coruscus</name>
    <name type="common">Sea mussel</name>
    <dbReference type="NCBI Taxonomy" id="42192"/>
    <lineage>
        <taxon>Eukaryota</taxon>
        <taxon>Metazoa</taxon>
        <taxon>Spiralia</taxon>
        <taxon>Lophotrochozoa</taxon>
        <taxon>Mollusca</taxon>
        <taxon>Bivalvia</taxon>
        <taxon>Autobranchia</taxon>
        <taxon>Pteriomorphia</taxon>
        <taxon>Mytilida</taxon>
        <taxon>Mytiloidea</taxon>
        <taxon>Mytilidae</taxon>
        <taxon>Mytilinae</taxon>
        <taxon>Mytilus</taxon>
    </lineage>
</organism>
<dbReference type="GO" id="GO:0005525">
    <property type="term" value="F:GTP binding"/>
    <property type="evidence" value="ECO:0007669"/>
    <property type="project" value="UniProtKB-KW"/>
</dbReference>
<evidence type="ECO:0000313" key="7">
    <source>
        <dbReference type="EMBL" id="CAC5397346.1"/>
    </source>
</evidence>
<dbReference type="FunFam" id="3.40.50.300:FF:000412">
    <property type="entry name" value="ADP-ribosylation factor 1"/>
    <property type="match status" value="1"/>
</dbReference>
<evidence type="ECO:0000256" key="5">
    <source>
        <dbReference type="PIRSR" id="PIRSR606689-2"/>
    </source>
</evidence>
<keyword evidence="5" id="KW-0479">Metal-binding</keyword>
<keyword evidence="5" id="KW-0460">Magnesium</keyword>
<name>A0A6J8CPG8_MYTCO</name>
<evidence type="ECO:0000256" key="6">
    <source>
        <dbReference type="RuleBase" id="RU003925"/>
    </source>
</evidence>
<dbReference type="InterPro" id="IPR027417">
    <property type="entry name" value="P-loop_NTPase"/>
</dbReference>
<dbReference type="NCBIfam" id="TIGR00231">
    <property type="entry name" value="small_GTP"/>
    <property type="match status" value="1"/>
</dbReference>
<accession>A0A6J8CPG8</accession>
<dbReference type="PANTHER" id="PTHR11711">
    <property type="entry name" value="ADP RIBOSYLATION FACTOR-RELATED"/>
    <property type="match status" value="1"/>
</dbReference>
<dbReference type="PROSITE" id="PS51417">
    <property type="entry name" value="ARF"/>
    <property type="match status" value="1"/>
</dbReference>
<dbReference type="InterPro" id="IPR006689">
    <property type="entry name" value="Small_GTPase_ARF/SAR"/>
</dbReference>
<protein>
    <submittedName>
        <fullName evidence="7">ARF1_2</fullName>
    </submittedName>
</protein>
<dbReference type="PRINTS" id="PR00328">
    <property type="entry name" value="SAR1GTPBP"/>
</dbReference>
<keyword evidence="8" id="KW-1185">Reference proteome</keyword>
<gene>
    <name evidence="7" type="ORF">MCOR_31795</name>
</gene>
<evidence type="ECO:0000256" key="1">
    <source>
        <dbReference type="ARBA" id="ARBA00010290"/>
    </source>
</evidence>
<feature type="binding site" evidence="4">
    <location>
        <position position="67"/>
    </location>
    <ligand>
        <name>GTP</name>
        <dbReference type="ChEBI" id="CHEBI:37565"/>
    </ligand>
</feature>
<dbReference type="GO" id="GO:0030010">
    <property type="term" value="P:establishment of cell polarity"/>
    <property type="evidence" value="ECO:0007669"/>
    <property type="project" value="UniProtKB-ARBA"/>
</dbReference>
<keyword evidence="3 4" id="KW-0342">GTP-binding</keyword>
<dbReference type="SMART" id="SM00175">
    <property type="entry name" value="RAB"/>
    <property type="match status" value="1"/>
</dbReference>
<dbReference type="AlphaFoldDB" id="A0A6J8CPG8"/>
<dbReference type="OrthoDB" id="41266at2759"/>
<evidence type="ECO:0000256" key="4">
    <source>
        <dbReference type="PIRSR" id="PIRSR606689-1"/>
    </source>
</evidence>
<dbReference type="SMART" id="SM00177">
    <property type="entry name" value="ARF"/>
    <property type="match status" value="1"/>
</dbReference>
<comment type="similarity">
    <text evidence="1 6">Belongs to the small GTPase superfamily. Arf family.</text>
</comment>
<reference evidence="7 8" key="1">
    <citation type="submission" date="2020-06" db="EMBL/GenBank/DDBJ databases">
        <authorList>
            <person name="Li R."/>
            <person name="Bekaert M."/>
        </authorList>
    </citation>
    <scope>NUCLEOTIDE SEQUENCE [LARGE SCALE GENOMIC DNA]</scope>
    <source>
        <strain evidence="8">wild</strain>
    </source>
</reference>
<feature type="binding site" evidence="4">
    <location>
        <begin position="123"/>
        <end position="126"/>
    </location>
    <ligand>
        <name>GTP</name>
        <dbReference type="ChEBI" id="CHEBI:37565"/>
    </ligand>
</feature>
<proteinExistence type="inferred from homology"/>
<dbReference type="InterPro" id="IPR005225">
    <property type="entry name" value="Small_GTP-bd"/>
</dbReference>
<dbReference type="Pfam" id="PF00025">
    <property type="entry name" value="Arf"/>
    <property type="match status" value="1"/>
</dbReference>
<dbReference type="Gene3D" id="3.40.50.300">
    <property type="entry name" value="P-loop containing nucleotide triphosphate hydrolases"/>
    <property type="match status" value="1"/>
</dbReference>
<evidence type="ECO:0000256" key="3">
    <source>
        <dbReference type="ARBA" id="ARBA00023134"/>
    </source>
</evidence>
<feature type="binding site" evidence="5">
    <location>
        <position position="28"/>
    </location>
    <ligand>
        <name>Mg(2+)</name>
        <dbReference type="ChEBI" id="CHEBI:18420"/>
    </ligand>
</feature>